<protein>
    <submittedName>
        <fullName evidence="3">SMP-30/Gluconolaconase/LRE domain protein</fullName>
    </submittedName>
</protein>
<keyword evidence="4" id="KW-1185">Reference proteome</keyword>
<organism evidence="3 4">
    <name type="scientific">Pedosphaera parvula (strain Ellin514)</name>
    <dbReference type="NCBI Taxonomy" id="320771"/>
    <lineage>
        <taxon>Bacteria</taxon>
        <taxon>Pseudomonadati</taxon>
        <taxon>Verrucomicrobiota</taxon>
        <taxon>Pedosphaerae</taxon>
        <taxon>Pedosphaerales</taxon>
        <taxon>Pedosphaeraceae</taxon>
        <taxon>Pedosphaera</taxon>
    </lineage>
</organism>
<dbReference type="Pfam" id="PF13360">
    <property type="entry name" value="PQQ_2"/>
    <property type="match status" value="2"/>
</dbReference>
<feature type="signal peptide" evidence="1">
    <location>
        <begin position="1"/>
        <end position="23"/>
    </location>
</feature>
<dbReference type="STRING" id="320771.Cflav_PD1619"/>
<dbReference type="GO" id="GO:0043041">
    <property type="term" value="P:amino acid activation for nonribosomal peptide biosynthetic process"/>
    <property type="evidence" value="ECO:0007669"/>
    <property type="project" value="TreeGrafter"/>
</dbReference>
<dbReference type="Gene3D" id="2.130.10.10">
    <property type="entry name" value="YVTN repeat-like/Quinoprotein amine dehydrogenase"/>
    <property type="match status" value="1"/>
</dbReference>
<proteinExistence type="predicted"/>
<evidence type="ECO:0000256" key="1">
    <source>
        <dbReference type="SAM" id="SignalP"/>
    </source>
</evidence>
<dbReference type="Gene3D" id="2.40.128.630">
    <property type="match status" value="2"/>
</dbReference>
<dbReference type="SMART" id="SM00060">
    <property type="entry name" value="FN3"/>
    <property type="match status" value="2"/>
</dbReference>
<evidence type="ECO:0000259" key="2">
    <source>
        <dbReference type="SMART" id="SM00060"/>
    </source>
</evidence>
<dbReference type="InterPro" id="IPR011047">
    <property type="entry name" value="Quinoprotein_ADH-like_sf"/>
</dbReference>
<dbReference type="InterPro" id="IPR052091">
    <property type="entry name" value="Beta-ala_Activ/Resist"/>
</dbReference>
<evidence type="ECO:0000313" key="3">
    <source>
        <dbReference type="EMBL" id="EEF59127.1"/>
    </source>
</evidence>
<sequence precursor="true">MKANYLKCLCAILGMVVSASVSAQTPGTLKWKYPISGYHNAPAISPVTGTIYIGSWDNKLYALNPDGTLKWTYTTGGYIACVPSIGPDGSVYVSSADKKLYAINPDGTLKWTYLADDTTGNLAIGSDGTIYFGTITYNSYLYAVKPDGTLKWQFPIVGQAYNSPAVASDGTIYIAEVSVAGTDILLHAVTPAGTEKWNFATDTGLSSPAIASDGTVYIGSLANMLYAINPDGTQKWSYSAAASIETSPVIGVDGTVYVGELTGNLLAINPNGTLKWSHYNGSYFDQSAPAVAQDGTIYYGASEPTGKIGALNSGGGLKWSYTSIGGIYSFLAIGNDGTLYVTADDGYLYALYGTSSLANSAWPMGQRDPVRNANAASPIYPPIININFAAADVDKVGFAAVGLTTSDFWNGYRFPNVASAAVSNLKWSDSSSSTVGVTVNNAPGQWGNPVSDGMYDGYIYPQNWGTLTVTVTNLPAGIYDFYLYGHGAANDQNAIFSLVSGSIDYGTKATTKVGSTSWNSTAWQEGLQYEVMRGVSVASNQPVTIKVLPDASAYGPLAMINGVQIVPAGLLPPVTMPTTNLMNINFAAADADKVGFAAMGLTTSDFWNGYRFPNVASAAVSNLKWSDSSSSTVGVTVNNAPGQWGNPVSDGMYDGYIYPQNWGTLTVTVTNLPAGTYDFYVYGHGAADDQNAIFNLVSNSIDYGTQATTVVGSASWNTTTWIDGQQYVLFGGVPVASGQPVILNVLPDSSSYGPIAMINGMQIAKRP</sequence>
<feature type="domain" description="Fibronectin type-III" evidence="2">
    <location>
        <begin position="419"/>
        <end position="492"/>
    </location>
</feature>
<feature type="chain" id="PRO_5002894468" evidence="1">
    <location>
        <begin position="24"/>
        <end position="767"/>
    </location>
</feature>
<dbReference type="InterPro" id="IPR018391">
    <property type="entry name" value="PQQ_b-propeller_rpt"/>
</dbReference>
<dbReference type="PANTHER" id="PTHR44394:SF1">
    <property type="entry name" value="BETA-ALANINE-ACTIVATING ENZYME"/>
    <property type="match status" value="1"/>
</dbReference>
<accession>B9XLZ9</accession>
<dbReference type="InterPro" id="IPR003961">
    <property type="entry name" value="FN3_dom"/>
</dbReference>
<reference evidence="3 4" key="1">
    <citation type="journal article" date="2011" name="J. Bacteriol.">
        <title>Genome sequence of 'Pedosphaera parvula' Ellin514, an aerobic Verrucomicrobial isolate from pasture soil.</title>
        <authorList>
            <person name="Kant R."/>
            <person name="van Passel M.W."/>
            <person name="Sangwan P."/>
            <person name="Palva A."/>
            <person name="Lucas S."/>
            <person name="Copeland A."/>
            <person name="Lapidus A."/>
            <person name="Glavina Del Rio T."/>
            <person name="Dalin E."/>
            <person name="Tice H."/>
            <person name="Bruce D."/>
            <person name="Goodwin L."/>
            <person name="Pitluck S."/>
            <person name="Chertkov O."/>
            <person name="Larimer F.W."/>
            <person name="Land M.L."/>
            <person name="Hauser L."/>
            <person name="Brettin T.S."/>
            <person name="Detter J.C."/>
            <person name="Han S."/>
            <person name="de Vos W.M."/>
            <person name="Janssen P.H."/>
            <person name="Smidt H."/>
        </authorList>
    </citation>
    <scope>NUCLEOTIDE SEQUENCE [LARGE SCALE GENOMIC DNA]</scope>
    <source>
        <strain evidence="3 4">Ellin514</strain>
    </source>
</reference>
<dbReference type="PANTHER" id="PTHR44394">
    <property type="entry name" value="BETA-ALANINE-ACTIVATING ENZYME"/>
    <property type="match status" value="1"/>
</dbReference>
<dbReference type="Proteomes" id="UP000003688">
    <property type="component" value="Unassembled WGS sequence"/>
</dbReference>
<dbReference type="OrthoDB" id="1860at2"/>
<dbReference type="RefSeq" id="WP_007416838.1">
    <property type="nucleotide sequence ID" value="NZ_ABOX02000032.1"/>
</dbReference>
<keyword evidence="1" id="KW-0732">Signal</keyword>
<gene>
    <name evidence="3" type="ORF">Cflav_PD1619</name>
</gene>
<dbReference type="InterPro" id="IPR002372">
    <property type="entry name" value="PQQ_rpt_dom"/>
</dbReference>
<dbReference type="InterPro" id="IPR015943">
    <property type="entry name" value="WD40/YVTN_repeat-like_dom_sf"/>
</dbReference>
<comment type="caution">
    <text evidence="3">The sequence shown here is derived from an EMBL/GenBank/DDBJ whole genome shotgun (WGS) entry which is preliminary data.</text>
</comment>
<evidence type="ECO:0000313" key="4">
    <source>
        <dbReference type="Proteomes" id="UP000003688"/>
    </source>
</evidence>
<dbReference type="SMART" id="SM00564">
    <property type="entry name" value="PQQ"/>
    <property type="match status" value="8"/>
</dbReference>
<dbReference type="AlphaFoldDB" id="B9XLZ9"/>
<dbReference type="SUPFAM" id="SSF50998">
    <property type="entry name" value="Quinoprotein alcohol dehydrogenase-like"/>
    <property type="match status" value="2"/>
</dbReference>
<name>B9XLZ9_PEDPL</name>
<feature type="domain" description="Fibronectin type-III" evidence="2">
    <location>
        <begin position="617"/>
        <end position="690"/>
    </location>
</feature>
<dbReference type="EMBL" id="ABOX02000032">
    <property type="protein sequence ID" value="EEF59127.1"/>
    <property type="molecule type" value="Genomic_DNA"/>
</dbReference>